<evidence type="ECO:0000256" key="1">
    <source>
        <dbReference type="SAM" id="Phobius"/>
    </source>
</evidence>
<sequence length="271" mass="29958">MALPFALTAPSLIPAVVACIAFFVVELLMIYRAIQTRGFEPYTYLCTFGLIRAIAYATRAAWSQEADPTALTPTVYVAEILSTAGFVIVLFAEYGALAQWVQHGLRRGEASPLWESRFFRIARAATLLFQILSIVATVKLLDVKSLEEFNNAQTLRYAATYGLFAVGIVHLLLTAAYFGYFVSLGNERPRVRHFVTIMGISVMATIELVYKIVVVTSPATAAINSQEAYLYGLAALPEFVIMVWSLVFNLAELKMEKMMPGDAEIAMSRRG</sequence>
<comment type="caution">
    <text evidence="2">The sequence shown here is derived from an EMBL/GenBank/DDBJ whole genome shotgun (WGS) entry which is preliminary data.</text>
</comment>
<dbReference type="Proteomes" id="UP000274822">
    <property type="component" value="Unassembled WGS sequence"/>
</dbReference>
<evidence type="ECO:0000313" key="2">
    <source>
        <dbReference type="EMBL" id="RUS34488.1"/>
    </source>
</evidence>
<keyword evidence="3" id="KW-1185">Reference proteome</keyword>
<feature type="transmembrane region" description="Helical" evidence="1">
    <location>
        <begin position="194"/>
        <end position="216"/>
    </location>
</feature>
<feature type="transmembrane region" description="Helical" evidence="1">
    <location>
        <begin position="158"/>
        <end position="182"/>
    </location>
</feature>
<feature type="transmembrane region" description="Helical" evidence="1">
    <location>
        <begin position="42"/>
        <end position="62"/>
    </location>
</feature>
<organism evidence="2 3">
    <name type="scientific">Jimgerdemannia flammicorona</name>
    <dbReference type="NCBI Taxonomy" id="994334"/>
    <lineage>
        <taxon>Eukaryota</taxon>
        <taxon>Fungi</taxon>
        <taxon>Fungi incertae sedis</taxon>
        <taxon>Mucoromycota</taxon>
        <taxon>Mucoromycotina</taxon>
        <taxon>Endogonomycetes</taxon>
        <taxon>Endogonales</taxon>
        <taxon>Endogonaceae</taxon>
        <taxon>Jimgerdemannia</taxon>
    </lineage>
</organism>
<feature type="transmembrane region" description="Helical" evidence="1">
    <location>
        <begin position="12"/>
        <end position="30"/>
    </location>
</feature>
<name>A0A433QXJ0_9FUNG</name>
<feature type="transmembrane region" description="Helical" evidence="1">
    <location>
        <begin position="74"/>
        <end position="97"/>
    </location>
</feature>
<feature type="transmembrane region" description="Helical" evidence="1">
    <location>
        <begin position="228"/>
        <end position="251"/>
    </location>
</feature>
<keyword evidence="1" id="KW-1133">Transmembrane helix</keyword>
<keyword evidence="1" id="KW-0812">Transmembrane</keyword>
<keyword evidence="1" id="KW-0472">Membrane</keyword>
<proteinExistence type="predicted"/>
<feature type="transmembrane region" description="Helical" evidence="1">
    <location>
        <begin position="118"/>
        <end position="138"/>
    </location>
</feature>
<dbReference type="AlphaFoldDB" id="A0A433QXJ0"/>
<dbReference type="EMBL" id="RBNJ01000460">
    <property type="protein sequence ID" value="RUS34488.1"/>
    <property type="molecule type" value="Genomic_DNA"/>
</dbReference>
<evidence type="ECO:0000313" key="3">
    <source>
        <dbReference type="Proteomes" id="UP000274822"/>
    </source>
</evidence>
<reference evidence="2 3" key="1">
    <citation type="journal article" date="2018" name="New Phytol.">
        <title>Phylogenomics of Endogonaceae and evolution of mycorrhizas within Mucoromycota.</title>
        <authorList>
            <person name="Chang Y."/>
            <person name="Desiro A."/>
            <person name="Na H."/>
            <person name="Sandor L."/>
            <person name="Lipzen A."/>
            <person name="Clum A."/>
            <person name="Barry K."/>
            <person name="Grigoriev I.V."/>
            <person name="Martin F.M."/>
            <person name="Stajich J.E."/>
            <person name="Smith M.E."/>
            <person name="Bonito G."/>
            <person name="Spatafora J.W."/>
        </authorList>
    </citation>
    <scope>NUCLEOTIDE SEQUENCE [LARGE SCALE GENOMIC DNA]</scope>
    <source>
        <strain evidence="2 3">AD002</strain>
    </source>
</reference>
<protein>
    <submittedName>
        <fullName evidence="2">Uncharacterized protein</fullName>
    </submittedName>
</protein>
<gene>
    <name evidence="2" type="ORF">BC938DRAFT_480161</name>
</gene>
<accession>A0A433QXJ0</accession>